<keyword evidence="1" id="KW-0472">Membrane</keyword>
<keyword evidence="1" id="KW-0812">Transmembrane</keyword>
<feature type="transmembrane region" description="Helical" evidence="1">
    <location>
        <begin position="27"/>
        <end position="45"/>
    </location>
</feature>
<dbReference type="EMBL" id="MN738872">
    <property type="protein sequence ID" value="QHT29214.1"/>
    <property type="molecule type" value="Genomic_DNA"/>
</dbReference>
<name>A0A6C0EJ50_9ZZZZ</name>
<proteinExistence type="predicted"/>
<reference evidence="2" key="1">
    <citation type="journal article" date="2020" name="Nature">
        <title>Giant virus diversity and host interactions through global metagenomics.</title>
        <authorList>
            <person name="Schulz F."/>
            <person name="Roux S."/>
            <person name="Paez-Espino D."/>
            <person name="Jungbluth S."/>
            <person name="Walsh D.A."/>
            <person name="Denef V.J."/>
            <person name="McMahon K.D."/>
            <person name="Konstantinidis K.T."/>
            <person name="Eloe-Fadrosh E.A."/>
            <person name="Kyrpides N.C."/>
            <person name="Woyke T."/>
        </authorList>
    </citation>
    <scope>NUCLEOTIDE SEQUENCE</scope>
    <source>
        <strain evidence="2">GVMAG-M-3300001351-8</strain>
    </source>
</reference>
<protein>
    <submittedName>
        <fullName evidence="2">Uncharacterized protein</fullName>
    </submittedName>
</protein>
<sequence>MEINNILYIPKVLNELLFASNNNYSKYFIFIFILIAVVALSVSIIKKIVFSSWFIIIIIVQGVLLYSYYKIRLINIKDSFKDMSVKCKNKTLSKRQEELCGVLEKSTNDYNKIGNIVRKEFYD</sequence>
<dbReference type="AlphaFoldDB" id="A0A6C0EJ50"/>
<accession>A0A6C0EJ50</accession>
<feature type="transmembrane region" description="Helical" evidence="1">
    <location>
        <begin position="51"/>
        <end position="69"/>
    </location>
</feature>
<keyword evidence="1" id="KW-1133">Transmembrane helix</keyword>
<evidence type="ECO:0000313" key="2">
    <source>
        <dbReference type="EMBL" id="QHT29214.1"/>
    </source>
</evidence>
<evidence type="ECO:0000256" key="1">
    <source>
        <dbReference type="SAM" id="Phobius"/>
    </source>
</evidence>
<organism evidence="2">
    <name type="scientific">viral metagenome</name>
    <dbReference type="NCBI Taxonomy" id="1070528"/>
    <lineage>
        <taxon>unclassified sequences</taxon>
        <taxon>metagenomes</taxon>
        <taxon>organismal metagenomes</taxon>
    </lineage>
</organism>